<dbReference type="PANTHER" id="PTHR44169">
    <property type="entry name" value="NADPH-DEPENDENT 1-ACYLDIHYDROXYACETONE PHOSPHATE REDUCTASE"/>
    <property type="match status" value="1"/>
</dbReference>
<dbReference type="PRINTS" id="PR00019">
    <property type="entry name" value="LEURICHRPT"/>
</dbReference>
<dbReference type="FunFam" id="3.80.10.10:FF:000734">
    <property type="entry name" value="Receptor-like protein 44"/>
    <property type="match status" value="1"/>
</dbReference>
<dbReference type="InterPro" id="IPR032675">
    <property type="entry name" value="LRR_dom_sf"/>
</dbReference>
<feature type="transmembrane region" description="Helical" evidence="13">
    <location>
        <begin position="498"/>
        <end position="526"/>
    </location>
</feature>
<evidence type="ECO:0000256" key="12">
    <source>
        <dbReference type="ARBA" id="ARBA00023180"/>
    </source>
</evidence>
<dbReference type="FunFam" id="3.40.50.720:FF:000261">
    <property type="entry name" value="NADPH-dependent 1-acyldihydroxyacetone phosphate reductase"/>
    <property type="match status" value="1"/>
</dbReference>
<evidence type="ECO:0000256" key="1">
    <source>
        <dbReference type="ARBA" id="ARBA00004251"/>
    </source>
</evidence>
<dbReference type="PRINTS" id="PR00080">
    <property type="entry name" value="SDRFAMILY"/>
</dbReference>
<dbReference type="Proteomes" id="UP000826271">
    <property type="component" value="Unassembled WGS sequence"/>
</dbReference>
<dbReference type="EMBL" id="WHWC01000011">
    <property type="protein sequence ID" value="KAG8373826.1"/>
    <property type="molecule type" value="Genomic_DNA"/>
</dbReference>
<keyword evidence="10" id="KW-0560">Oxidoreductase</keyword>
<comment type="caution">
    <text evidence="14">The sequence shown here is derived from an EMBL/GenBank/DDBJ whole genome shotgun (WGS) entry which is preliminary data.</text>
</comment>
<dbReference type="Gene3D" id="3.40.50.720">
    <property type="entry name" value="NAD(P)-binding Rossmann-like Domain"/>
    <property type="match status" value="1"/>
</dbReference>
<dbReference type="SUPFAM" id="SSF52058">
    <property type="entry name" value="L domain-like"/>
    <property type="match status" value="1"/>
</dbReference>
<dbReference type="PANTHER" id="PTHR44169:SF5">
    <property type="entry name" value="ENOYL-(ACYL CARRIER) REDUCTASE"/>
    <property type="match status" value="1"/>
</dbReference>
<name>A0AAV6WS10_9LAMI</name>
<comment type="similarity">
    <text evidence="3">Belongs to the RLP family.</text>
</comment>
<dbReference type="GO" id="GO:0005783">
    <property type="term" value="C:endoplasmic reticulum"/>
    <property type="evidence" value="ECO:0007669"/>
    <property type="project" value="TreeGrafter"/>
</dbReference>
<comment type="similarity">
    <text evidence="2">Belongs to the short-chain dehydrogenases/reductases (SDR) family.</text>
</comment>
<evidence type="ECO:0000256" key="5">
    <source>
        <dbReference type="ARBA" id="ARBA00022614"/>
    </source>
</evidence>
<evidence type="ECO:0000313" key="14">
    <source>
        <dbReference type="EMBL" id="KAG8373826.1"/>
    </source>
</evidence>
<keyword evidence="8" id="KW-0677">Repeat</keyword>
<dbReference type="Pfam" id="PF00560">
    <property type="entry name" value="LRR_1"/>
    <property type="match status" value="4"/>
</dbReference>
<keyword evidence="7" id="KW-0732">Signal</keyword>
<sequence>MCDAKVVLITGCAKGGIGYEYCKAFAEQNCHVFASDISQKISDLSEINSETISTVELDVTSDESVTKAIKHVISERGKIDILINNAGIGSTGPLAELPLDVIKKAYEINALGQLRVVQGVTPHMVARGGGSIVNIGSVVGKIPSPWAGSYCASKAYVHAMSHTLRVELSPFNINVILVHPGAIRSNFGSNAMDRLKDYDWKIYKDFKDAMFERANASQNGKSTDGTVFARHVVSKVLSSNPPKTITFGHMTGLCNVLSWSPLWGGNDDHEKLMVEVEKYMGTWAPLLAAALLLLSGTAADPNDEQCLSHLSQSLIDPFKNLHNWTAATFADPCQGFTSFLDGATCNNGRIYKLSLTNLSLKGTISPYLSNCTNLQALDLSSNSISGPIPPELQYLVNLAVLNLSSNRLSGPIPPQLALCAYLNVIDLHDNQLSGPIPQQLGLLVRLSVFDVSNNRLSGPIPGSLGNRTGNFPRFNASSYGGNKGLYGPPLAPMKSKGLSIMAIVGIGLGSGLASLILSFSAVCVWLKVSEQKLDDEEGKINQHMPDY</sequence>
<keyword evidence="12" id="KW-0325">Glycoprotein</keyword>
<evidence type="ECO:0000256" key="13">
    <source>
        <dbReference type="SAM" id="Phobius"/>
    </source>
</evidence>
<dbReference type="Gene3D" id="3.80.10.10">
    <property type="entry name" value="Ribonuclease Inhibitor"/>
    <property type="match status" value="1"/>
</dbReference>
<reference evidence="14" key="1">
    <citation type="submission" date="2019-10" db="EMBL/GenBank/DDBJ databases">
        <authorList>
            <person name="Zhang R."/>
            <person name="Pan Y."/>
            <person name="Wang J."/>
            <person name="Ma R."/>
            <person name="Yu S."/>
        </authorList>
    </citation>
    <scope>NUCLEOTIDE SEQUENCE</scope>
    <source>
        <strain evidence="14">LA-IB0</strain>
        <tissue evidence="14">Leaf</tissue>
    </source>
</reference>
<keyword evidence="6 13" id="KW-0812">Transmembrane</keyword>
<dbReference type="SUPFAM" id="SSF51735">
    <property type="entry name" value="NAD(P)-binding Rossmann-fold domains"/>
    <property type="match status" value="1"/>
</dbReference>
<dbReference type="PROSITE" id="PS00061">
    <property type="entry name" value="ADH_SHORT"/>
    <property type="match status" value="1"/>
</dbReference>
<evidence type="ECO:0000256" key="2">
    <source>
        <dbReference type="ARBA" id="ARBA00006484"/>
    </source>
</evidence>
<dbReference type="AlphaFoldDB" id="A0AAV6WS10"/>
<dbReference type="InterPro" id="IPR001611">
    <property type="entry name" value="Leu-rich_rpt"/>
</dbReference>
<evidence type="ECO:0000256" key="6">
    <source>
        <dbReference type="ARBA" id="ARBA00022692"/>
    </source>
</evidence>
<keyword evidence="11 13" id="KW-0472">Membrane</keyword>
<evidence type="ECO:0000256" key="10">
    <source>
        <dbReference type="ARBA" id="ARBA00023002"/>
    </source>
</evidence>
<comment type="subcellular location">
    <subcellularLocation>
        <location evidence="1">Cell membrane</location>
        <topology evidence="1">Single-pass type I membrane protein</topology>
    </subcellularLocation>
</comment>
<evidence type="ECO:0000256" key="11">
    <source>
        <dbReference type="ARBA" id="ARBA00023136"/>
    </source>
</evidence>
<evidence type="ECO:0000256" key="7">
    <source>
        <dbReference type="ARBA" id="ARBA00022729"/>
    </source>
</evidence>
<keyword evidence="15" id="KW-1185">Reference proteome</keyword>
<accession>A0AAV6WS10</accession>
<proteinExistence type="inferred from homology"/>
<dbReference type="FunFam" id="3.80.10.10:FF:000129">
    <property type="entry name" value="Leucine-rich repeat receptor-like kinase"/>
    <property type="match status" value="1"/>
</dbReference>
<evidence type="ECO:0000256" key="9">
    <source>
        <dbReference type="ARBA" id="ARBA00022989"/>
    </source>
</evidence>
<protein>
    <submittedName>
        <fullName evidence="14">Uncharacterized protein</fullName>
    </submittedName>
</protein>
<dbReference type="PRINTS" id="PR00081">
    <property type="entry name" value="GDHRDH"/>
</dbReference>
<dbReference type="InterPro" id="IPR020904">
    <property type="entry name" value="Sc_DH/Rdtase_CS"/>
</dbReference>
<dbReference type="InterPro" id="IPR036291">
    <property type="entry name" value="NAD(P)-bd_dom_sf"/>
</dbReference>
<keyword evidence="9 13" id="KW-1133">Transmembrane helix</keyword>
<dbReference type="Pfam" id="PF00106">
    <property type="entry name" value="adh_short"/>
    <property type="match status" value="1"/>
</dbReference>
<evidence type="ECO:0000313" key="15">
    <source>
        <dbReference type="Proteomes" id="UP000826271"/>
    </source>
</evidence>
<evidence type="ECO:0000256" key="8">
    <source>
        <dbReference type="ARBA" id="ARBA00022737"/>
    </source>
</evidence>
<dbReference type="CDD" id="cd05374">
    <property type="entry name" value="17beta-HSD-like_SDR_c"/>
    <property type="match status" value="1"/>
</dbReference>
<dbReference type="InterPro" id="IPR002347">
    <property type="entry name" value="SDR_fam"/>
</dbReference>
<keyword evidence="4" id="KW-1003">Cell membrane</keyword>
<organism evidence="14 15">
    <name type="scientific">Buddleja alternifolia</name>
    <dbReference type="NCBI Taxonomy" id="168488"/>
    <lineage>
        <taxon>Eukaryota</taxon>
        <taxon>Viridiplantae</taxon>
        <taxon>Streptophyta</taxon>
        <taxon>Embryophyta</taxon>
        <taxon>Tracheophyta</taxon>
        <taxon>Spermatophyta</taxon>
        <taxon>Magnoliopsida</taxon>
        <taxon>eudicotyledons</taxon>
        <taxon>Gunneridae</taxon>
        <taxon>Pentapetalae</taxon>
        <taxon>asterids</taxon>
        <taxon>lamiids</taxon>
        <taxon>Lamiales</taxon>
        <taxon>Scrophulariaceae</taxon>
        <taxon>Buddlejeae</taxon>
        <taxon>Buddleja</taxon>
    </lineage>
</organism>
<dbReference type="GO" id="GO:0016491">
    <property type="term" value="F:oxidoreductase activity"/>
    <property type="evidence" value="ECO:0007669"/>
    <property type="project" value="UniProtKB-KW"/>
</dbReference>
<gene>
    <name evidence="14" type="ORF">BUALT_Bualt11G0065600</name>
</gene>
<evidence type="ECO:0000256" key="4">
    <source>
        <dbReference type="ARBA" id="ARBA00022475"/>
    </source>
</evidence>
<dbReference type="GO" id="GO:0005886">
    <property type="term" value="C:plasma membrane"/>
    <property type="evidence" value="ECO:0007669"/>
    <property type="project" value="UniProtKB-SubCell"/>
</dbReference>
<keyword evidence="5" id="KW-0433">Leucine-rich repeat</keyword>
<evidence type="ECO:0000256" key="3">
    <source>
        <dbReference type="ARBA" id="ARBA00009592"/>
    </source>
</evidence>